<evidence type="ECO:0000313" key="6">
    <source>
        <dbReference type="Proteomes" id="UP001461498"/>
    </source>
</evidence>
<feature type="signal peptide" evidence="4">
    <location>
        <begin position="1"/>
        <end position="16"/>
    </location>
</feature>
<sequence length="138" mass="14469">MISSVVLLVLVAGAMAAPQFNPYYPTAYTGQFVPILSQNYDLNPDQSYTFSYRSGDGSARDETGVPRAPGPEGPAVTVQGTYAYNSPAGPVQVNYVADENGYQPAGDGVHPAIVKAVALQVAQARGGVVPFGPAYRPF</sequence>
<evidence type="ECO:0000256" key="4">
    <source>
        <dbReference type="SAM" id="SignalP"/>
    </source>
</evidence>
<evidence type="ECO:0000256" key="3">
    <source>
        <dbReference type="SAM" id="MobiDB-lite"/>
    </source>
</evidence>
<dbReference type="Pfam" id="PF00379">
    <property type="entry name" value="Chitin_bind_4"/>
    <property type="match status" value="1"/>
</dbReference>
<gene>
    <name evidence="5" type="ORF">O3M35_000873</name>
</gene>
<proteinExistence type="predicted"/>
<dbReference type="PROSITE" id="PS51155">
    <property type="entry name" value="CHIT_BIND_RR_2"/>
    <property type="match status" value="1"/>
</dbReference>
<evidence type="ECO:0000313" key="5">
    <source>
        <dbReference type="EMBL" id="KAK9512439.1"/>
    </source>
</evidence>
<organism evidence="5 6">
    <name type="scientific">Rhynocoris fuscipes</name>
    <dbReference type="NCBI Taxonomy" id="488301"/>
    <lineage>
        <taxon>Eukaryota</taxon>
        <taxon>Metazoa</taxon>
        <taxon>Ecdysozoa</taxon>
        <taxon>Arthropoda</taxon>
        <taxon>Hexapoda</taxon>
        <taxon>Insecta</taxon>
        <taxon>Pterygota</taxon>
        <taxon>Neoptera</taxon>
        <taxon>Paraneoptera</taxon>
        <taxon>Hemiptera</taxon>
        <taxon>Heteroptera</taxon>
        <taxon>Panheteroptera</taxon>
        <taxon>Cimicomorpha</taxon>
        <taxon>Reduviidae</taxon>
        <taxon>Harpactorinae</taxon>
        <taxon>Harpactorini</taxon>
        <taxon>Rhynocoris</taxon>
    </lineage>
</organism>
<comment type="caution">
    <text evidence="5">The sequence shown here is derived from an EMBL/GenBank/DDBJ whole genome shotgun (WGS) entry which is preliminary data.</text>
</comment>
<dbReference type="PANTHER" id="PTHR10380">
    <property type="entry name" value="CUTICLE PROTEIN"/>
    <property type="match status" value="1"/>
</dbReference>
<dbReference type="GO" id="GO:0008010">
    <property type="term" value="F:structural constituent of chitin-based larval cuticle"/>
    <property type="evidence" value="ECO:0007669"/>
    <property type="project" value="TreeGrafter"/>
</dbReference>
<keyword evidence="6" id="KW-1185">Reference proteome</keyword>
<evidence type="ECO:0000256" key="1">
    <source>
        <dbReference type="ARBA" id="ARBA00022460"/>
    </source>
</evidence>
<protein>
    <submittedName>
        <fullName evidence="5">Uncharacterized protein</fullName>
    </submittedName>
</protein>
<dbReference type="Proteomes" id="UP001461498">
    <property type="component" value="Unassembled WGS sequence"/>
</dbReference>
<reference evidence="5 6" key="1">
    <citation type="submission" date="2022-12" db="EMBL/GenBank/DDBJ databases">
        <title>Chromosome-level genome assembly of true bugs.</title>
        <authorList>
            <person name="Ma L."/>
            <person name="Li H."/>
        </authorList>
    </citation>
    <scope>NUCLEOTIDE SEQUENCE [LARGE SCALE GENOMIC DNA]</scope>
    <source>
        <strain evidence="5">Lab_2022b</strain>
    </source>
</reference>
<dbReference type="InterPro" id="IPR000618">
    <property type="entry name" value="Insect_cuticle"/>
</dbReference>
<dbReference type="InterPro" id="IPR050468">
    <property type="entry name" value="Cuticle_Struct_Prot"/>
</dbReference>
<feature type="chain" id="PRO_5044024782" evidence="4">
    <location>
        <begin position="17"/>
        <end position="138"/>
    </location>
</feature>
<accession>A0AAW1DTH1</accession>
<name>A0AAW1DTH1_9HEMI</name>
<dbReference type="AlphaFoldDB" id="A0AAW1DTH1"/>
<dbReference type="EMBL" id="JAPXFL010000001">
    <property type="protein sequence ID" value="KAK9512439.1"/>
    <property type="molecule type" value="Genomic_DNA"/>
</dbReference>
<keyword evidence="4" id="KW-0732">Signal</keyword>
<feature type="region of interest" description="Disordered" evidence="3">
    <location>
        <begin position="52"/>
        <end position="81"/>
    </location>
</feature>
<dbReference type="PANTHER" id="PTHR10380:SF173">
    <property type="entry name" value="CUTICULAR PROTEIN 47EF, ISOFORM C-RELATED"/>
    <property type="match status" value="1"/>
</dbReference>
<evidence type="ECO:0000256" key="2">
    <source>
        <dbReference type="PROSITE-ProRule" id="PRU00497"/>
    </source>
</evidence>
<dbReference type="GO" id="GO:0062129">
    <property type="term" value="C:chitin-based extracellular matrix"/>
    <property type="evidence" value="ECO:0007669"/>
    <property type="project" value="TreeGrafter"/>
</dbReference>
<keyword evidence="1 2" id="KW-0193">Cuticle</keyword>